<dbReference type="AlphaFoldDB" id="A0AAJ0FGX6"/>
<organism evidence="6 7">
    <name type="scientific">Echria macrotheca</name>
    <dbReference type="NCBI Taxonomy" id="438768"/>
    <lineage>
        <taxon>Eukaryota</taxon>
        <taxon>Fungi</taxon>
        <taxon>Dikarya</taxon>
        <taxon>Ascomycota</taxon>
        <taxon>Pezizomycotina</taxon>
        <taxon>Sordariomycetes</taxon>
        <taxon>Sordariomycetidae</taxon>
        <taxon>Sordariales</taxon>
        <taxon>Schizotheciaceae</taxon>
        <taxon>Echria</taxon>
    </lineage>
</organism>
<dbReference type="EMBL" id="MU839827">
    <property type="protein sequence ID" value="KAK1761534.1"/>
    <property type="molecule type" value="Genomic_DNA"/>
</dbReference>
<proteinExistence type="predicted"/>
<sequence length="155" mass="16783">MKLPFIRSLASAGVFTIHGFDYHASYTFTTPAHQNSWGYVNFNLTNSLTPYSFKCSASSGQLQDFFYGTVAYACTPDDTAPVGAGANFKYSRPSGQLDVEQTIPGQGNSTVMSGTVQVTVTCTDNTTTNEHWTMGQIYSQRSVVCAQADFTVPAN</sequence>
<dbReference type="Pfam" id="PF16541">
    <property type="entry name" value="AltA1"/>
    <property type="match status" value="1"/>
</dbReference>
<evidence type="ECO:0000256" key="3">
    <source>
        <dbReference type="ARBA" id="ARBA00022729"/>
    </source>
</evidence>
<evidence type="ECO:0000313" key="6">
    <source>
        <dbReference type="EMBL" id="KAK1761534.1"/>
    </source>
</evidence>
<dbReference type="Proteomes" id="UP001239445">
    <property type="component" value="Unassembled WGS sequence"/>
</dbReference>
<evidence type="ECO:0000256" key="2">
    <source>
        <dbReference type="ARBA" id="ARBA00022525"/>
    </source>
</evidence>
<keyword evidence="7" id="KW-1185">Reference proteome</keyword>
<protein>
    <recommendedName>
        <fullName evidence="5">AA1-like domain-containing protein</fullName>
    </recommendedName>
</protein>
<dbReference type="InterPro" id="IPR032382">
    <property type="entry name" value="AltA1"/>
</dbReference>
<evidence type="ECO:0000256" key="4">
    <source>
        <dbReference type="ARBA" id="ARBA00023157"/>
    </source>
</evidence>
<comment type="caution">
    <text evidence="6">The sequence shown here is derived from an EMBL/GenBank/DDBJ whole genome shotgun (WGS) entry which is preliminary data.</text>
</comment>
<evidence type="ECO:0000313" key="7">
    <source>
        <dbReference type="Proteomes" id="UP001239445"/>
    </source>
</evidence>
<evidence type="ECO:0000259" key="5">
    <source>
        <dbReference type="Pfam" id="PF16541"/>
    </source>
</evidence>
<evidence type="ECO:0000256" key="1">
    <source>
        <dbReference type="ARBA" id="ARBA00004613"/>
    </source>
</evidence>
<accession>A0AAJ0FGX6</accession>
<keyword evidence="2" id="KW-0964">Secreted</keyword>
<keyword evidence="3" id="KW-0732">Signal</keyword>
<feature type="domain" description="AA1-like" evidence="5">
    <location>
        <begin position="17"/>
        <end position="145"/>
    </location>
</feature>
<comment type="subcellular location">
    <subcellularLocation>
        <location evidence="1">Secreted</location>
    </subcellularLocation>
</comment>
<dbReference type="GO" id="GO:0005576">
    <property type="term" value="C:extracellular region"/>
    <property type="evidence" value="ECO:0007669"/>
    <property type="project" value="UniProtKB-SubCell"/>
</dbReference>
<reference evidence="6" key="1">
    <citation type="submission" date="2023-06" db="EMBL/GenBank/DDBJ databases">
        <title>Genome-scale phylogeny and comparative genomics of the fungal order Sordariales.</title>
        <authorList>
            <consortium name="Lawrence Berkeley National Laboratory"/>
            <person name="Hensen N."/>
            <person name="Bonometti L."/>
            <person name="Westerberg I."/>
            <person name="Brannstrom I.O."/>
            <person name="Guillou S."/>
            <person name="Cros-Aarteil S."/>
            <person name="Calhoun S."/>
            <person name="Haridas S."/>
            <person name="Kuo A."/>
            <person name="Mondo S."/>
            <person name="Pangilinan J."/>
            <person name="Riley R."/>
            <person name="Labutti K."/>
            <person name="Andreopoulos B."/>
            <person name="Lipzen A."/>
            <person name="Chen C."/>
            <person name="Yanf M."/>
            <person name="Daum C."/>
            <person name="Ng V."/>
            <person name="Clum A."/>
            <person name="Steindorff A."/>
            <person name="Ohm R."/>
            <person name="Martin F."/>
            <person name="Silar P."/>
            <person name="Natvig D."/>
            <person name="Lalanne C."/>
            <person name="Gautier V."/>
            <person name="Ament-Velasquez S.L."/>
            <person name="Kruys A."/>
            <person name="Hutchinson M.I."/>
            <person name="Powell A.J."/>
            <person name="Barry K."/>
            <person name="Miller A.N."/>
            <person name="Grigoriev I.V."/>
            <person name="Debuchy R."/>
            <person name="Gladieux P."/>
            <person name="Thoren M.H."/>
            <person name="Johannesson H."/>
        </authorList>
    </citation>
    <scope>NUCLEOTIDE SEQUENCE</scope>
    <source>
        <strain evidence="6">PSN4</strain>
    </source>
</reference>
<name>A0AAJ0FGX6_9PEZI</name>
<keyword evidence="4" id="KW-1015">Disulfide bond</keyword>
<gene>
    <name evidence="6" type="ORF">QBC47DRAFT_30963</name>
</gene>